<dbReference type="GO" id="GO:0033214">
    <property type="term" value="P:siderophore-iron import into cell"/>
    <property type="evidence" value="ECO:0007669"/>
    <property type="project" value="TreeGrafter"/>
</dbReference>
<feature type="transmembrane region" description="Helical" evidence="8">
    <location>
        <begin position="217"/>
        <end position="234"/>
    </location>
</feature>
<feature type="transmembrane region" description="Helical" evidence="8">
    <location>
        <begin position="103"/>
        <end position="122"/>
    </location>
</feature>
<dbReference type="GO" id="GO:0022857">
    <property type="term" value="F:transmembrane transporter activity"/>
    <property type="evidence" value="ECO:0007669"/>
    <property type="project" value="InterPro"/>
</dbReference>
<dbReference type="FunFam" id="1.10.3470.10:FF:000001">
    <property type="entry name" value="Vitamin B12 ABC transporter permease BtuC"/>
    <property type="match status" value="1"/>
</dbReference>
<dbReference type="CDD" id="cd06550">
    <property type="entry name" value="TM_ABC_iron-siderophores_like"/>
    <property type="match status" value="1"/>
</dbReference>
<feature type="transmembrane region" description="Helical" evidence="8">
    <location>
        <begin position="191"/>
        <end position="210"/>
    </location>
</feature>
<comment type="subcellular location">
    <subcellularLocation>
        <location evidence="1">Cell membrane</location>
        <topology evidence="1">Multi-pass membrane protein</topology>
    </subcellularLocation>
</comment>
<accession>A0A9W5S3I2</accession>
<evidence type="ECO:0000256" key="1">
    <source>
        <dbReference type="ARBA" id="ARBA00004651"/>
    </source>
</evidence>
<dbReference type="Gene3D" id="1.10.3470.10">
    <property type="entry name" value="ABC transporter involved in vitamin B12 uptake, BtuC"/>
    <property type="match status" value="1"/>
</dbReference>
<feature type="transmembrane region" description="Helical" evidence="8">
    <location>
        <begin position="254"/>
        <end position="280"/>
    </location>
</feature>
<organism evidence="9 10">
    <name type="scientific">Paenibacillus darwinianus</name>
    <dbReference type="NCBI Taxonomy" id="1380763"/>
    <lineage>
        <taxon>Bacteria</taxon>
        <taxon>Bacillati</taxon>
        <taxon>Bacillota</taxon>
        <taxon>Bacilli</taxon>
        <taxon>Bacillales</taxon>
        <taxon>Paenibacillaceae</taxon>
        <taxon>Paenibacillus</taxon>
    </lineage>
</organism>
<comment type="caution">
    <text evidence="9">The sequence shown here is derived from an EMBL/GenBank/DDBJ whole genome shotgun (WGS) entry which is preliminary data.</text>
</comment>
<sequence length="346" mass="35633">MKRANGIDIGGGRRGSGRSVVVMAAAAVLIVITAIVSLNTGFIRLSPVDVLRTLLGTGTDQQSLILFEFRLPRIVLSILAGAGLALAGCILQSVSRNALADPGILGINAGAGLMVVLVVAYFPGNESISVYALPLLAFAGAGAAAAVIFALSYIRGKGLSTTQLILSGVGVSAGISAAMLVLTIRLDPNEYQFAALWLAGTIWGTSWTFVKALLPWLAVLAPLLFIKACTLDVLTTSDETAIGLGARLSRERLIVLGSAVALAGACVALGGNIAFIGLIAPHLARRLVGPRHGALLPVSALLGGLLLVAADTLGRSLLQPEEIPTGIVVAVIGTPYFIYLLVRMRT</sequence>
<name>A0A9W5S3I2_9BACL</name>
<keyword evidence="7 8" id="KW-0472">Membrane</keyword>
<keyword evidence="10" id="KW-1185">Reference proteome</keyword>
<dbReference type="RefSeq" id="WP_051587811.1">
    <property type="nucleotide sequence ID" value="NZ_KK082268.1"/>
</dbReference>
<feature type="transmembrane region" description="Helical" evidence="8">
    <location>
        <begin position="323"/>
        <end position="342"/>
    </location>
</feature>
<evidence type="ECO:0000256" key="7">
    <source>
        <dbReference type="ARBA" id="ARBA00023136"/>
    </source>
</evidence>
<evidence type="ECO:0000256" key="5">
    <source>
        <dbReference type="ARBA" id="ARBA00022692"/>
    </source>
</evidence>
<feature type="transmembrane region" description="Helical" evidence="8">
    <location>
        <begin position="164"/>
        <end position="185"/>
    </location>
</feature>
<evidence type="ECO:0000313" key="9">
    <source>
        <dbReference type="EMBL" id="EXX91485.1"/>
    </source>
</evidence>
<gene>
    <name evidence="9" type="ORF">BG53_11240</name>
</gene>
<keyword evidence="6 8" id="KW-1133">Transmembrane helix</keyword>
<dbReference type="AlphaFoldDB" id="A0A9W5S3I2"/>
<evidence type="ECO:0000256" key="6">
    <source>
        <dbReference type="ARBA" id="ARBA00022989"/>
    </source>
</evidence>
<dbReference type="EMBL" id="JFHU01000030">
    <property type="protein sequence ID" value="EXX91485.1"/>
    <property type="molecule type" value="Genomic_DNA"/>
</dbReference>
<proteinExistence type="inferred from homology"/>
<dbReference type="InterPro" id="IPR000522">
    <property type="entry name" value="ABC_transptr_permease_BtuC"/>
</dbReference>
<dbReference type="Pfam" id="PF01032">
    <property type="entry name" value="FecCD"/>
    <property type="match status" value="1"/>
</dbReference>
<keyword evidence="4" id="KW-1003">Cell membrane</keyword>
<evidence type="ECO:0000256" key="3">
    <source>
        <dbReference type="ARBA" id="ARBA00022448"/>
    </source>
</evidence>
<dbReference type="PANTHER" id="PTHR30472">
    <property type="entry name" value="FERRIC ENTEROBACTIN TRANSPORT SYSTEM PERMEASE PROTEIN"/>
    <property type="match status" value="1"/>
</dbReference>
<protein>
    <submittedName>
        <fullName evidence="9">Iron ABC transporter permease</fullName>
    </submittedName>
</protein>
<evidence type="ECO:0000256" key="4">
    <source>
        <dbReference type="ARBA" id="ARBA00022475"/>
    </source>
</evidence>
<feature type="transmembrane region" description="Helical" evidence="8">
    <location>
        <begin position="292"/>
        <end position="311"/>
    </location>
</feature>
<keyword evidence="3" id="KW-0813">Transport</keyword>
<dbReference type="GO" id="GO:0005886">
    <property type="term" value="C:plasma membrane"/>
    <property type="evidence" value="ECO:0007669"/>
    <property type="project" value="UniProtKB-SubCell"/>
</dbReference>
<dbReference type="PANTHER" id="PTHR30472:SF64">
    <property type="entry name" value="IRON(3+)-HYDROXAMATE IMPORT SYSTEM PERMEASE PROTEIN FHUG"/>
    <property type="match status" value="1"/>
</dbReference>
<evidence type="ECO:0000256" key="8">
    <source>
        <dbReference type="SAM" id="Phobius"/>
    </source>
</evidence>
<dbReference type="SUPFAM" id="SSF81345">
    <property type="entry name" value="ABC transporter involved in vitamin B12 uptake, BtuC"/>
    <property type="match status" value="1"/>
</dbReference>
<dbReference type="Proteomes" id="UP000053750">
    <property type="component" value="Unassembled WGS sequence"/>
</dbReference>
<feature type="transmembrane region" description="Helical" evidence="8">
    <location>
        <begin position="74"/>
        <end position="91"/>
    </location>
</feature>
<evidence type="ECO:0000313" key="10">
    <source>
        <dbReference type="Proteomes" id="UP000053750"/>
    </source>
</evidence>
<reference evidence="9 10" key="1">
    <citation type="submission" date="2014-02" db="EMBL/GenBank/DDBJ databases">
        <title>Genome sequence of Paenibacillus darwinianus reveals adaptive mechanisms for survival in Antarctic soils.</title>
        <authorList>
            <person name="Dsouza M."/>
            <person name="Taylor M.W."/>
            <person name="Turner S.J."/>
            <person name="Aislabie J."/>
        </authorList>
    </citation>
    <scope>NUCLEOTIDE SEQUENCE [LARGE SCALE GENOMIC DNA]</scope>
    <source>
        <strain evidence="9 10">CE1</strain>
    </source>
</reference>
<feature type="transmembrane region" description="Helical" evidence="8">
    <location>
        <begin position="20"/>
        <end position="43"/>
    </location>
</feature>
<evidence type="ECO:0000256" key="2">
    <source>
        <dbReference type="ARBA" id="ARBA00007935"/>
    </source>
</evidence>
<keyword evidence="5 8" id="KW-0812">Transmembrane</keyword>
<comment type="similarity">
    <text evidence="2">Belongs to the binding-protein-dependent transport system permease family. FecCD subfamily.</text>
</comment>
<dbReference type="InterPro" id="IPR037294">
    <property type="entry name" value="ABC_BtuC-like"/>
</dbReference>
<feature type="transmembrane region" description="Helical" evidence="8">
    <location>
        <begin position="128"/>
        <end position="152"/>
    </location>
</feature>